<dbReference type="GO" id="GO:0005737">
    <property type="term" value="C:cytoplasm"/>
    <property type="evidence" value="ECO:0007669"/>
    <property type="project" value="UniProtKB-SubCell"/>
</dbReference>
<evidence type="ECO:0000256" key="8">
    <source>
        <dbReference type="ARBA" id="ARBA00022527"/>
    </source>
</evidence>
<evidence type="ECO:0000256" key="20">
    <source>
        <dbReference type="ARBA" id="ARBA00063876"/>
    </source>
</evidence>
<evidence type="ECO:0000256" key="11">
    <source>
        <dbReference type="ARBA" id="ARBA00022741"/>
    </source>
</evidence>
<dbReference type="EMBL" id="GDIQ01036532">
    <property type="protein sequence ID" value="JAN58205.1"/>
    <property type="molecule type" value="Transcribed_RNA"/>
</dbReference>
<evidence type="ECO:0000259" key="26">
    <source>
        <dbReference type="SMART" id="SM00090"/>
    </source>
</evidence>
<comment type="subcellular location">
    <subcellularLocation>
        <location evidence="2">Cytoplasm</location>
    </subcellularLocation>
</comment>
<dbReference type="FunFam" id="1.10.510.10:FF:000232">
    <property type="entry name" value="Serine/threonine-protein kinase RIO1"/>
    <property type="match status" value="1"/>
</dbReference>
<dbReference type="GO" id="GO:0005524">
    <property type="term" value="F:ATP binding"/>
    <property type="evidence" value="ECO:0007669"/>
    <property type="project" value="UniProtKB-KW"/>
</dbReference>
<feature type="domain" description="RIO kinase" evidence="26">
    <location>
        <begin position="127"/>
        <end position="363"/>
    </location>
</feature>
<keyword evidence="8 21" id="KW-0723">Serine/threonine-protein kinase</keyword>
<feature type="binding site" evidence="24">
    <location>
        <position position="305"/>
    </location>
    <ligand>
        <name>Mg(2+)</name>
        <dbReference type="ChEBI" id="CHEBI:18420"/>
    </ligand>
</feature>
<comment type="similarity">
    <text evidence="3 21">Belongs to the protein kinase superfamily. RIO-type Ser/Thr kinase family.</text>
</comment>
<dbReference type="Gene3D" id="3.30.200.20">
    <property type="entry name" value="Phosphorylase Kinase, domain 1"/>
    <property type="match status" value="1"/>
</dbReference>
<evidence type="ECO:0000256" key="22">
    <source>
        <dbReference type="PIRSR" id="PIRSR038147-1"/>
    </source>
</evidence>
<evidence type="ECO:0000256" key="25">
    <source>
        <dbReference type="SAM" id="MobiDB-lite"/>
    </source>
</evidence>
<dbReference type="SUPFAM" id="SSF56112">
    <property type="entry name" value="Protein kinase-like (PK-like)"/>
    <property type="match status" value="1"/>
</dbReference>
<keyword evidence="6" id="KW-0963">Cytoplasm</keyword>
<evidence type="ECO:0000256" key="23">
    <source>
        <dbReference type="PIRSR" id="PIRSR038147-2"/>
    </source>
</evidence>
<dbReference type="GO" id="GO:0004674">
    <property type="term" value="F:protein serine/threonine kinase activity"/>
    <property type="evidence" value="ECO:0007669"/>
    <property type="project" value="UniProtKB-KW"/>
</dbReference>
<evidence type="ECO:0000313" key="27">
    <source>
        <dbReference type="EMBL" id="JAN58205.1"/>
    </source>
</evidence>
<evidence type="ECO:0000256" key="24">
    <source>
        <dbReference type="PIRSR" id="PIRSR038147-3"/>
    </source>
</evidence>
<dbReference type="GO" id="GO:0042254">
    <property type="term" value="P:ribosome biogenesis"/>
    <property type="evidence" value="ECO:0007669"/>
    <property type="project" value="UniProtKB-KW"/>
</dbReference>
<evidence type="ECO:0000256" key="1">
    <source>
        <dbReference type="ARBA" id="ARBA00001946"/>
    </source>
</evidence>
<dbReference type="InterPro" id="IPR000687">
    <property type="entry name" value="RIO_kinase"/>
</dbReference>
<dbReference type="SMART" id="SM00090">
    <property type="entry name" value="RIO"/>
    <property type="match status" value="1"/>
</dbReference>
<keyword evidence="9 21" id="KW-0808">Transferase</keyword>
<evidence type="ECO:0000256" key="6">
    <source>
        <dbReference type="ARBA" id="ARBA00022490"/>
    </source>
</evidence>
<dbReference type="EMBL" id="GDIQ01081954">
    <property type="protein sequence ID" value="JAN12783.1"/>
    <property type="molecule type" value="Transcribed_RNA"/>
</dbReference>
<keyword evidence="7" id="KW-0690">Ribosome biogenesis</keyword>
<dbReference type="RefSeq" id="XP_032779288.1">
    <property type="nucleotide sequence ID" value="XM_032923397.2"/>
</dbReference>
<reference evidence="27" key="1">
    <citation type="submission" date="2015-10" db="EMBL/GenBank/DDBJ databases">
        <title>EvidentialGene: Evidence-directed Construction of Complete mRNA Transcriptomes without Genomes.</title>
        <authorList>
            <person name="Gilbert D.G."/>
        </authorList>
    </citation>
    <scope>NUCLEOTIDE SEQUENCE</scope>
</reference>
<feature type="active site" description="Proton acceptor" evidence="22">
    <location>
        <position position="300"/>
    </location>
</feature>
<keyword evidence="14 21" id="KW-0067">ATP-binding</keyword>
<name>A0A0N8EDU2_9CRUS</name>
<dbReference type="Gene3D" id="1.10.510.10">
    <property type="entry name" value="Transferase(Phosphotransferase) domain 1"/>
    <property type="match status" value="1"/>
</dbReference>
<evidence type="ECO:0000256" key="7">
    <source>
        <dbReference type="ARBA" id="ARBA00022517"/>
    </source>
</evidence>
<evidence type="ECO:0000256" key="17">
    <source>
        <dbReference type="ARBA" id="ARBA00048679"/>
    </source>
</evidence>
<feature type="compositionally biased region" description="Basic and acidic residues" evidence="25">
    <location>
        <begin position="474"/>
        <end position="494"/>
    </location>
</feature>
<protein>
    <recommendedName>
        <fullName evidence="5 21">Serine/threonine-protein kinase RIO1</fullName>
        <ecNumber evidence="4 21">2.7.11.1</ecNumber>
    </recommendedName>
</protein>
<keyword evidence="12 21" id="KW-0418">Kinase</keyword>
<evidence type="ECO:0000256" key="18">
    <source>
        <dbReference type="ARBA" id="ARBA00049360"/>
    </source>
</evidence>
<organism evidence="27">
    <name type="scientific">Daphnia magna</name>
    <dbReference type="NCBI Taxonomy" id="35525"/>
    <lineage>
        <taxon>Eukaryota</taxon>
        <taxon>Metazoa</taxon>
        <taxon>Ecdysozoa</taxon>
        <taxon>Arthropoda</taxon>
        <taxon>Crustacea</taxon>
        <taxon>Branchiopoda</taxon>
        <taxon>Diplostraca</taxon>
        <taxon>Cladocera</taxon>
        <taxon>Anomopoda</taxon>
        <taxon>Daphniidae</taxon>
        <taxon>Daphnia</taxon>
    </lineage>
</organism>
<keyword evidence="15" id="KW-0460">Magnesium</keyword>
<sequence length="529" mass="61086">MAVHVDSYSSSPVEGQFSDVEDEKESVVAEGIQQLQIGAKVEVPSLSDNEDYSDDSDLSDEQFYDWQYDQGPQIRVQGAHPNQQMSSNKVVSFQPREKLFKKYSQKINVDDFKMPTLPDDDKVRLRDKADRATAEQVMDPRTRMILFKLMNRGFITQINGCISTGKEANVYHATGKDDTHFALKIYKTSILVFKDRDKYVTGEFRFRHGYCKHNPRKMVRTWAEKELRNLLRLETAGLPCPKPILLRSHVLLMSFIGDGGWPAPRLKEVELSESKARELYRDTIILMRRMFHECRLVHADLSEFNMLYHEGKAYIIDVSQSVEHDHPHALEFLRKDCTNITDFFKRNGVCVMTVKELFDFVVDLTINESNIEDYLDRMASLSAERNFHGELTAEDLVKEEVFKQTYIPQRLDEVMFFERDIKQIKSGEKTELVYTTVTGIKSDLSGPQQVPEILDNSVAVDTSDDESTDDSNADVEKKQFVSSGRPRDESPNSRRERKKAVKAEQSEKRKTKVKKHVKKRKEKIATTKK</sequence>
<dbReference type="OrthoDB" id="205248at2759"/>
<feature type="compositionally biased region" description="Acidic residues" evidence="25">
    <location>
        <begin position="462"/>
        <end position="473"/>
    </location>
</feature>
<evidence type="ECO:0000256" key="4">
    <source>
        <dbReference type="ARBA" id="ARBA00012513"/>
    </source>
</evidence>
<dbReference type="KEGG" id="dmk:116917801"/>
<keyword evidence="13" id="KW-0378">Hydrolase</keyword>
<feature type="binding site" evidence="24">
    <location>
        <position position="317"/>
    </location>
    <ligand>
        <name>Mg(2+)</name>
        <dbReference type="ChEBI" id="CHEBI:18420"/>
    </ligand>
</feature>
<feature type="binding site" evidence="23">
    <location>
        <position position="184"/>
    </location>
    <ligand>
        <name>ATP</name>
        <dbReference type="ChEBI" id="CHEBI:30616"/>
    </ligand>
</feature>
<evidence type="ECO:0000256" key="14">
    <source>
        <dbReference type="ARBA" id="ARBA00022840"/>
    </source>
</evidence>
<comment type="function">
    <text evidence="19">Involved in the final steps of cytoplasmic maturation of the 40S ribosomal subunit. Involved in processing of 18S-E pre-rRNA to the mature 18S rRNA. Required for the recycling of NOB1 and PNO1 from the late 40S precursor. The association with the very late 40S subunit intermediate may involve a translation-like checkpoint point cycle preceeding the binding to the 60S ribosomal subunit. Despite the protein kinase domain is proposed to act predominantly as an ATPase. The catalytic activity regulates its dynamic association with the 40S subunit. In addition to its role in ribosomal biogenesis acts as an adapter protein by recruiting NCL/nucleolin the to PRMT5 complex for its symmetrical methylation.</text>
</comment>
<evidence type="ECO:0000256" key="13">
    <source>
        <dbReference type="ARBA" id="ARBA00022801"/>
    </source>
</evidence>
<dbReference type="GeneID" id="116917801"/>
<dbReference type="PROSITE" id="PS01245">
    <property type="entry name" value="RIO1"/>
    <property type="match status" value="1"/>
</dbReference>
<dbReference type="PIRSF" id="PIRSF038147">
    <property type="entry name" value="Ser/Thr_PK_RIO1"/>
    <property type="match status" value="1"/>
</dbReference>
<evidence type="ECO:0000256" key="21">
    <source>
        <dbReference type="PIRNR" id="PIRNR038147"/>
    </source>
</evidence>
<dbReference type="PANTHER" id="PTHR45723">
    <property type="entry name" value="SERINE/THREONINE-PROTEIN KINASE RIO1"/>
    <property type="match status" value="1"/>
</dbReference>
<dbReference type="InterPro" id="IPR018935">
    <property type="entry name" value="RIO_kinase_CS"/>
</dbReference>
<dbReference type="InterPro" id="IPR011009">
    <property type="entry name" value="Kinase-like_dom_sf"/>
</dbReference>
<accession>A0A0N8EDU2</accession>
<comment type="catalytic activity">
    <reaction evidence="18">
        <text>ATP + H2O = ADP + phosphate + H(+)</text>
        <dbReference type="Rhea" id="RHEA:13065"/>
        <dbReference type="ChEBI" id="CHEBI:15377"/>
        <dbReference type="ChEBI" id="CHEBI:15378"/>
        <dbReference type="ChEBI" id="CHEBI:30616"/>
        <dbReference type="ChEBI" id="CHEBI:43474"/>
        <dbReference type="ChEBI" id="CHEBI:456216"/>
    </reaction>
</comment>
<dbReference type="EC" id="2.7.11.1" evidence="4 21"/>
<feature type="binding site" evidence="23">
    <location>
        <position position="256"/>
    </location>
    <ligand>
        <name>ATP</name>
        <dbReference type="ChEBI" id="CHEBI:30616"/>
    </ligand>
</feature>
<comment type="catalytic activity">
    <reaction evidence="16 21">
        <text>L-threonyl-[protein] + ATP = O-phospho-L-threonyl-[protein] + ADP + H(+)</text>
        <dbReference type="Rhea" id="RHEA:46608"/>
        <dbReference type="Rhea" id="RHEA-COMP:11060"/>
        <dbReference type="Rhea" id="RHEA-COMP:11605"/>
        <dbReference type="ChEBI" id="CHEBI:15378"/>
        <dbReference type="ChEBI" id="CHEBI:30013"/>
        <dbReference type="ChEBI" id="CHEBI:30616"/>
        <dbReference type="ChEBI" id="CHEBI:61977"/>
        <dbReference type="ChEBI" id="CHEBI:456216"/>
        <dbReference type="EC" id="2.7.11.1"/>
    </reaction>
</comment>
<comment type="subunit">
    <text evidence="20">Associates with the precursor of the 40S ribosome subunit. Interacts (via its N-terminus) with PRMT5 (via its N-terminus). Interacts with WDR77. Found in a PRMT5 complex composed of PRMT5, WDR77 and RIOK1. Interacts (via its C-terminus) with NCL; this interaction targets NCL for PRTM5 methylation.</text>
</comment>
<proteinExistence type="inferred from homology"/>
<evidence type="ECO:0000256" key="19">
    <source>
        <dbReference type="ARBA" id="ARBA00057025"/>
    </source>
</evidence>
<feature type="active site" description="4-aspartylphosphate intermediate" evidence="22">
    <location>
        <position position="317"/>
    </location>
</feature>
<dbReference type="Pfam" id="PF01163">
    <property type="entry name" value="RIO1"/>
    <property type="match status" value="1"/>
</dbReference>
<comment type="cofactor">
    <cofactor evidence="1 24">
        <name>Mg(2+)</name>
        <dbReference type="ChEBI" id="CHEBI:18420"/>
    </cofactor>
</comment>
<evidence type="ECO:0000256" key="15">
    <source>
        <dbReference type="ARBA" id="ARBA00022842"/>
    </source>
</evidence>
<evidence type="ECO:0000256" key="3">
    <source>
        <dbReference type="ARBA" id="ARBA00009196"/>
    </source>
</evidence>
<dbReference type="InterPro" id="IPR051272">
    <property type="entry name" value="RIO-type_Ser/Thr_kinase"/>
</dbReference>
<feature type="region of interest" description="Disordered" evidence="25">
    <location>
        <begin position="1"/>
        <end position="25"/>
    </location>
</feature>
<dbReference type="CDD" id="cd05147">
    <property type="entry name" value="RIO1_euk"/>
    <property type="match status" value="1"/>
</dbReference>
<evidence type="ECO:0000256" key="9">
    <source>
        <dbReference type="ARBA" id="ARBA00022679"/>
    </source>
</evidence>
<dbReference type="InterPro" id="IPR018934">
    <property type="entry name" value="RIO_dom"/>
</dbReference>
<comment type="catalytic activity">
    <reaction evidence="17 21">
        <text>L-seryl-[protein] + ATP = O-phospho-L-seryl-[protein] + ADP + H(+)</text>
        <dbReference type="Rhea" id="RHEA:17989"/>
        <dbReference type="Rhea" id="RHEA-COMP:9863"/>
        <dbReference type="Rhea" id="RHEA-COMP:11604"/>
        <dbReference type="ChEBI" id="CHEBI:15378"/>
        <dbReference type="ChEBI" id="CHEBI:29999"/>
        <dbReference type="ChEBI" id="CHEBI:30616"/>
        <dbReference type="ChEBI" id="CHEBI:83421"/>
        <dbReference type="ChEBI" id="CHEBI:456216"/>
        <dbReference type="EC" id="2.7.11.1"/>
    </reaction>
</comment>
<evidence type="ECO:0000256" key="2">
    <source>
        <dbReference type="ARBA" id="ARBA00004496"/>
    </source>
</evidence>
<feature type="compositionally biased region" description="Basic residues" evidence="25">
    <location>
        <begin position="509"/>
        <end position="529"/>
    </location>
</feature>
<keyword evidence="11 21" id="KW-0547">Nucleotide-binding</keyword>
<feature type="region of interest" description="Disordered" evidence="25">
    <location>
        <begin position="460"/>
        <end position="529"/>
    </location>
</feature>
<dbReference type="CTD" id="83732"/>
<evidence type="ECO:0000256" key="12">
    <source>
        <dbReference type="ARBA" id="ARBA00022777"/>
    </source>
</evidence>
<dbReference type="AlphaFoldDB" id="A0A0N8EDU2"/>
<dbReference type="GO" id="GO:0016787">
    <property type="term" value="F:hydrolase activity"/>
    <property type="evidence" value="ECO:0007669"/>
    <property type="project" value="UniProtKB-KW"/>
</dbReference>
<feature type="binding site" evidence="23">
    <location>
        <position position="254"/>
    </location>
    <ligand>
        <name>ATP</name>
        <dbReference type="ChEBI" id="CHEBI:30616"/>
    </ligand>
</feature>
<dbReference type="InterPro" id="IPR017407">
    <property type="entry name" value="Ser/Thr_kinase_Rio1"/>
</dbReference>
<keyword evidence="10" id="KW-0479">Metal-binding</keyword>
<dbReference type="GO" id="GO:0046872">
    <property type="term" value="F:metal ion binding"/>
    <property type="evidence" value="ECO:0007669"/>
    <property type="project" value="UniProtKB-KW"/>
</dbReference>
<dbReference type="FunFam" id="3.30.200.20:FF:000148">
    <property type="entry name" value="Serine/threonine-protein kinase RIO1"/>
    <property type="match status" value="1"/>
</dbReference>
<evidence type="ECO:0000256" key="10">
    <source>
        <dbReference type="ARBA" id="ARBA00022723"/>
    </source>
</evidence>
<evidence type="ECO:0000256" key="16">
    <source>
        <dbReference type="ARBA" id="ARBA00047899"/>
    </source>
</evidence>
<evidence type="ECO:0000256" key="5">
    <source>
        <dbReference type="ARBA" id="ARBA00016038"/>
    </source>
</evidence>